<accession>A0ABP6XE13</accession>
<keyword evidence="1" id="KW-0472">Membrane</keyword>
<dbReference type="InterPro" id="IPR045590">
    <property type="entry name" value="DUF6463"/>
</dbReference>
<organism evidence="2 3">
    <name type="scientific">Amycolatopsis ultiminotia</name>
    <dbReference type="NCBI Taxonomy" id="543629"/>
    <lineage>
        <taxon>Bacteria</taxon>
        <taxon>Bacillati</taxon>
        <taxon>Actinomycetota</taxon>
        <taxon>Actinomycetes</taxon>
        <taxon>Pseudonocardiales</taxon>
        <taxon>Pseudonocardiaceae</taxon>
        <taxon>Amycolatopsis</taxon>
    </lineage>
</organism>
<keyword evidence="1" id="KW-0812">Transmembrane</keyword>
<dbReference type="Pfam" id="PF20064">
    <property type="entry name" value="DUF6463"/>
    <property type="match status" value="1"/>
</dbReference>
<evidence type="ECO:0000313" key="2">
    <source>
        <dbReference type="EMBL" id="GAA3565766.1"/>
    </source>
</evidence>
<reference evidence="3" key="1">
    <citation type="journal article" date="2019" name="Int. J. Syst. Evol. Microbiol.">
        <title>The Global Catalogue of Microorganisms (GCM) 10K type strain sequencing project: providing services to taxonomists for standard genome sequencing and annotation.</title>
        <authorList>
            <consortium name="The Broad Institute Genomics Platform"/>
            <consortium name="The Broad Institute Genome Sequencing Center for Infectious Disease"/>
            <person name="Wu L."/>
            <person name="Ma J."/>
        </authorList>
    </citation>
    <scope>NUCLEOTIDE SEQUENCE [LARGE SCALE GENOMIC DNA]</scope>
    <source>
        <strain evidence="3">JCM 16898</strain>
    </source>
</reference>
<sequence>MIKWAGRLITLYGAAHTLLALTLLGAARHAGAWFSGALWHDDLAHMSTANTAYWLSVFSFGPPLATVGLIVLWLDRRQLAPPQFLAWALGIWTLLGAVVLPLTPWPIPLVAGVLLLAGTRRAVRRAA</sequence>
<evidence type="ECO:0000256" key="1">
    <source>
        <dbReference type="SAM" id="Phobius"/>
    </source>
</evidence>
<name>A0ABP6XE13_9PSEU</name>
<proteinExistence type="predicted"/>
<protein>
    <submittedName>
        <fullName evidence="2">Uncharacterized protein</fullName>
    </submittedName>
</protein>
<gene>
    <name evidence="2" type="ORF">GCM10022222_56970</name>
</gene>
<keyword evidence="3" id="KW-1185">Reference proteome</keyword>
<dbReference type="Proteomes" id="UP001500689">
    <property type="component" value="Unassembled WGS sequence"/>
</dbReference>
<keyword evidence="1" id="KW-1133">Transmembrane helix</keyword>
<comment type="caution">
    <text evidence="2">The sequence shown here is derived from an EMBL/GenBank/DDBJ whole genome shotgun (WGS) entry which is preliminary data.</text>
</comment>
<dbReference type="EMBL" id="BAAAZN010000013">
    <property type="protein sequence ID" value="GAA3565766.1"/>
    <property type="molecule type" value="Genomic_DNA"/>
</dbReference>
<feature type="transmembrane region" description="Helical" evidence="1">
    <location>
        <begin position="51"/>
        <end position="72"/>
    </location>
</feature>
<dbReference type="RefSeq" id="WP_344865230.1">
    <property type="nucleotide sequence ID" value="NZ_BAAAZN010000013.1"/>
</dbReference>
<evidence type="ECO:0000313" key="3">
    <source>
        <dbReference type="Proteomes" id="UP001500689"/>
    </source>
</evidence>
<feature type="transmembrane region" description="Helical" evidence="1">
    <location>
        <begin position="84"/>
        <end position="100"/>
    </location>
</feature>